<evidence type="ECO:0000256" key="4">
    <source>
        <dbReference type="ARBA" id="ARBA00022729"/>
    </source>
</evidence>
<dbReference type="InterPro" id="IPR001096">
    <property type="entry name" value="Peptidase_C13"/>
</dbReference>
<dbReference type="Gene3D" id="3.40.50.1460">
    <property type="match status" value="1"/>
</dbReference>
<dbReference type="Pfam" id="PF01650">
    <property type="entry name" value="Peptidase_C13"/>
    <property type="match status" value="1"/>
</dbReference>
<organism evidence="6 10">
    <name type="scientific">Puccinia graminis f. sp. tritici</name>
    <dbReference type="NCBI Taxonomy" id="56615"/>
    <lineage>
        <taxon>Eukaryota</taxon>
        <taxon>Fungi</taxon>
        <taxon>Dikarya</taxon>
        <taxon>Basidiomycota</taxon>
        <taxon>Pucciniomycotina</taxon>
        <taxon>Pucciniomycetes</taxon>
        <taxon>Pucciniales</taxon>
        <taxon>Pucciniaceae</taxon>
        <taxon>Puccinia</taxon>
    </lineage>
</organism>
<comment type="pathway">
    <text evidence="1">Glycolipid biosynthesis; glycosylphosphatidylinositol-anchor biosynthesis.</text>
</comment>
<evidence type="ECO:0000313" key="9">
    <source>
        <dbReference type="Proteomes" id="UP000324748"/>
    </source>
</evidence>
<reference evidence="9 10" key="1">
    <citation type="submission" date="2019-05" db="EMBL/GenBank/DDBJ databases">
        <title>Emergence of the Ug99 lineage of the wheat stem rust pathogen through somatic hybridization.</title>
        <authorList>
            <person name="Li F."/>
            <person name="Upadhyaya N.M."/>
            <person name="Sperschneider J."/>
            <person name="Matny O."/>
            <person name="Nguyen-Phuc H."/>
            <person name="Mago R."/>
            <person name="Raley C."/>
            <person name="Miller M.E."/>
            <person name="Silverstein K.A.T."/>
            <person name="Henningsen E."/>
            <person name="Hirsch C.D."/>
            <person name="Visser B."/>
            <person name="Pretorius Z.A."/>
            <person name="Steffenson B.J."/>
            <person name="Schwessinger B."/>
            <person name="Dodds P.N."/>
            <person name="Figueroa M."/>
        </authorList>
    </citation>
    <scope>NUCLEOTIDE SEQUENCE [LARGE SCALE GENOMIC DNA]</scope>
    <source>
        <strain evidence="7">21-0</strain>
        <strain evidence="6 10">Ug99</strain>
    </source>
</reference>
<protein>
    <submittedName>
        <fullName evidence="6">Glycosylphosphatidylinositol anchor biosynthesis</fullName>
    </submittedName>
</protein>
<dbReference type="PANTHER" id="PTHR48067">
    <property type="entry name" value="GPI-ANCHOR TRANSAMIDASE"/>
    <property type="match status" value="1"/>
</dbReference>
<gene>
    <name evidence="6" type="primary">GPI8_3</name>
    <name evidence="8" type="synonym">GPI8_1</name>
    <name evidence="7" type="synonym">GPI8_4</name>
    <name evidence="7" type="ORF">PGT21_034879</name>
    <name evidence="8" type="ORF">PGTUg99_001858</name>
    <name evidence="6" type="ORF">PGTUg99_003164</name>
</gene>
<dbReference type="FunFam" id="3.40.50.1460:FF:000003">
    <property type="entry name" value="GPI-anchor transamidase"/>
    <property type="match status" value="1"/>
</dbReference>
<proteinExistence type="inferred from homology"/>
<dbReference type="OrthoDB" id="192611at2759"/>
<evidence type="ECO:0000313" key="10">
    <source>
        <dbReference type="Proteomes" id="UP000325313"/>
    </source>
</evidence>
<evidence type="ECO:0000256" key="5">
    <source>
        <dbReference type="PIRSR" id="PIRSR019663-1"/>
    </source>
</evidence>
<keyword evidence="9" id="KW-1185">Reference proteome</keyword>
<dbReference type="GO" id="GO:0016255">
    <property type="term" value="P:attachment of GPI anchor to protein"/>
    <property type="evidence" value="ECO:0007669"/>
    <property type="project" value="InterPro"/>
</dbReference>
<dbReference type="PANTHER" id="PTHR48067:SF1">
    <property type="entry name" value="GPI-ANCHOR TRANSAMIDASE"/>
    <property type="match status" value="1"/>
</dbReference>
<evidence type="ECO:0000256" key="3">
    <source>
        <dbReference type="ARBA" id="ARBA00022502"/>
    </source>
</evidence>
<comment type="similarity">
    <text evidence="2">Belongs to the peptidase C13 family.</text>
</comment>
<dbReference type="PRINTS" id="PR00776">
    <property type="entry name" value="HEMOGLOBNASE"/>
</dbReference>
<dbReference type="EMBL" id="VDEP01000530">
    <property type="protein sequence ID" value="KAA1063719.1"/>
    <property type="molecule type" value="Genomic_DNA"/>
</dbReference>
<dbReference type="GO" id="GO:0042765">
    <property type="term" value="C:GPI-anchor transamidase complex"/>
    <property type="evidence" value="ECO:0007669"/>
    <property type="project" value="InterPro"/>
</dbReference>
<keyword evidence="3" id="KW-0337">GPI-anchor biosynthesis</keyword>
<evidence type="ECO:0000256" key="1">
    <source>
        <dbReference type="ARBA" id="ARBA00004687"/>
    </source>
</evidence>
<dbReference type="AlphaFoldDB" id="A0A5B0LH80"/>
<feature type="active site" evidence="5">
    <location>
        <position position="200"/>
    </location>
</feature>
<dbReference type="PIRSF" id="PIRSF500138">
    <property type="entry name" value="GPI8"/>
    <property type="match status" value="1"/>
</dbReference>
<dbReference type="PIRSF" id="PIRSF019663">
    <property type="entry name" value="Legumain"/>
    <property type="match status" value="1"/>
</dbReference>
<dbReference type="Proteomes" id="UP000324748">
    <property type="component" value="Unassembled WGS sequence"/>
</dbReference>
<evidence type="ECO:0000313" key="7">
    <source>
        <dbReference type="EMBL" id="KAA1095040.1"/>
    </source>
</evidence>
<keyword evidence="4" id="KW-0732">Signal</keyword>
<dbReference type="GO" id="GO:0006508">
    <property type="term" value="P:proteolysis"/>
    <property type="evidence" value="ECO:0007669"/>
    <property type="project" value="InterPro"/>
</dbReference>
<name>A0A5B0LH80_PUCGR</name>
<evidence type="ECO:0000313" key="8">
    <source>
        <dbReference type="EMBL" id="KAA1121307.1"/>
    </source>
</evidence>
<dbReference type="UniPathway" id="UPA00196"/>
<dbReference type="Proteomes" id="UP000325313">
    <property type="component" value="Unassembled WGS sequence"/>
</dbReference>
<comment type="caution">
    <text evidence="6">The sequence shown here is derived from an EMBL/GenBank/DDBJ whole genome shotgun (WGS) entry which is preliminary data.</text>
</comment>
<dbReference type="GO" id="GO:0006506">
    <property type="term" value="P:GPI anchor biosynthetic process"/>
    <property type="evidence" value="ECO:0007669"/>
    <property type="project" value="UniProtKB-UniPathway"/>
</dbReference>
<dbReference type="EMBL" id="VSWC01000079">
    <property type="protein sequence ID" value="KAA1095040.1"/>
    <property type="molecule type" value="Genomic_DNA"/>
</dbReference>
<evidence type="ECO:0000313" key="6">
    <source>
        <dbReference type="EMBL" id="KAA1063719.1"/>
    </source>
</evidence>
<dbReference type="GO" id="GO:0003923">
    <property type="term" value="F:GPI-anchor transamidase activity"/>
    <property type="evidence" value="ECO:0007669"/>
    <property type="project" value="InterPro"/>
</dbReference>
<dbReference type="EMBL" id="VDEP01000238">
    <property type="protein sequence ID" value="KAA1121307.1"/>
    <property type="molecule type" value="Genomic_DNA"/>
</dbReference>
<accession>A0A5B0LH80</accession>
<dbReference type="InterPro" id="IPR028361">
    <property type="entry name" value="GPI_transamidase"/>
</dbReference>
<sequence>MSPIEDADYVALGHTKHCQAITHHSPPHQNLRVKLNTVSVIMVSLLLSTPWTWRRCISMAVIPLAILTMANRSNAVDHSNNWAVLVCTSRFWFNYRHIANTLGMYRSVKRLGIPDSNIILMLADDMACNPRNMFPGTVYSNSDRKLDLYGDGIEVDYRGEEVSVENFIRLLTGRVAEGTPRSKRLMTDERSNILVYMTGHGGDEFLKFQDAEEISAFDLADAFQTMWAKKRYNELLFMIDTCQANTMTSKLYSPNIVATGSSAKGENSYSHHADSDIGVAVVDRYSHFVLSHLEAMNKTSSSTLQDFVNAYSFDIFHSTPAARSDLLGRSMSQVLMTDFFGGVSSVELAPLPADRPETPEPIKPEAVWKLTASRWKSVTQHVEESLTRSKPLVENYWRQLSTTLLLTLTFSAHLWAANTN</sequence>
<evidence type="ECO:0000256" key="2">
    <source>
        <dbReference type="ARBA" id="ARBA00009941"/>
    </source>
</evidence>
<feature type="active site" description="Nucleophile" evidence="5">
    <location>
        <position position="242"/>
    </location>
</feature>